<sequence>MKTVSTTPKFSPEQKVHFWGGKGTILFCQPNAGDWLSGVEMPREIEPDRVRIGSETRVLIGESELKTESIARIPSN</sequence>
<accession>A0A563W2G8</accession>
<organism evidence="1 2">
    <name type="scientific">Hyella patelloides LEGE 07179</name>
    <dbReference type="NCBI Taxonomy" id="945734"/>
    <lineage>
        <taxon>Bacteria</taxon>
        <taxon>Bacillati</taxon>
        <taxon>Cyanobacteriota</taxon>
        <taxon>Cyanophyceae</taxon>
        <taxon>Pleurocapsales</taxon>
        <taxon>Hyellaceae</taxon>
        <taxon>Hyella</taxon>
    </lineage>
</organism>
<evidence type="ECO:0000313" key="1">
    <source>
        <dbReference type="EMBL" id="VEP17878.1"/>
    </source>
</evidence>
<dbReference type="RefSeq" id="WP_144876302.1">
    <property type="nucleotide sequence ID" value="NZ_LR214384.1"/>
</dbReference>
<gene>
    <name evidence="1" type="ORF">H1P_6520002</name>
</gene>
<protein>
    <submittedName>
        <fullName evidence="1">Uncharacterized protein</fullName>
    </submittedName>
</protein>
<dbReference type="Proteomes" id="UP000320055">
    <property type="component" value="Unassembled WGS sequence"/>
</dbReference>
<evidence type="ECO:0000313" key="2">
    <source>
        <dbReference type="Proteomes" id="UP000320055"/>
    </source>
</evidence>
<proteinExistence type="predicted"/>
<dbReference type="AlphaFoldDB" id="A0A563W2G8"/>
<reference evidence="1 2" key="1">
    <citation type="submission" date="2019-01" db="EMBL/GenBank/DDBJ databases">
        <authorList>
            <person name="Brito A."/>
        </authorList>
    </citation>
    <scope>NUCLEOTIDE SEQUENCE [LARGE SCALE GENOMIC DNA]</scope>
    <source>
        <strain evidence="1">1</strain>
    </source>
</reference>
<name>A0A563W2G8_9CYAN</name>
<dbReference type="OrthoDB" id="532730at2"/>
<dbReference type="EMBL" id="CAACVJ010000615">
    <property type="protein sequence ID" value="VEP17878.1"/>
    <property type="molecule type" value="Genomic_DNA"/>
</dbReference>
<keyword evidence="2" id="KW-1185">Reference proteome</keyword>